<dbReference type="CDD" id="cd00096">
    <property type="entry name" value="Ig"/>
    <property type="match status" value="1"/>
</dbReference>
<dbReference type="InterPro" id="IPR036179">
    <property type="entry name" value="Ig-like_dom_sf"/>
</dbReference>
<dbReference type="SUPFAM" id="SSF48726">
    <property type="entry name" value="Immunoglobulin"/>
    <property type="match status" value="1"/>
</dbReference>
<dbReference type="InterPro" id="IPR007110">
    <property type="entry name" value="Ig-like_dom"/>
</dbReference>
<organism evidence="2">
    <name type="scientific">Clastoptera arizonana</name>
    <name type="common">Arizona spittle bug</name>
    <dbReference type="NCBI Taxonomy" id="38151"/>
    <lineage>
        <taxon>Eukaryota</taxon>
        <taxon>Metazoa</taxon>
        <taxon>Ecdysozoa</taxon>
        <taxon>Arthropoda</taxon>
        <taxon>Hexapoda</taxon>
        <taxon>Insecta</taxon>
        <taxon>Pterygota</taxon>
        <taxon>Neoptera</taxon>
        <taxon>Paraneoptera</taxon>
        <taxon>Hemiptera</taxon>
        <taxon>Auchenorrhyncha</taxon>
        <taxon>Cercopoidea</taxon>
        <taxon>Clastopteridae</taxon>
        <taxon>Clastoptera</taxon>
    </lineage>
</organism>
<dbReference type="PANTHER" id="PTHR23279:SF6">
    <property type="entry name" value="DEFECTIVE PROBOSCIS EXTENSION RESPONSE 7, ISOFORM F"/>
    <property type="match status" value="1"/>
</dbReference>
<dbReference type="PANTHER" id="PTHR23279">
    <property type="entry name" value="DEFECTIVE PROBOSCIS EXTENSION RESPONSE DPR -RELATED"/>
    <property type="match status" value="1"/>
</dbReference>
<evidence type="ECO:0000259" key="1">
    <source>
        <dbReference type="PROSITE" id="PS50835"/>
    </source>
</evidence>
<dbReference type="Gene3D" id="2.60.40.10">
    <property type="entry name" value="Immunoglobulins"/>
    <property type="match status" value="2"/>
</dbReference>
<dbReference type="InterPro" id="IPR013783">
    <property type="entry name" value="Ig-like_fold"/>
</dbReference>
<dbReference type="EMBL" id="GEDC01030401">
    <property type="protein sequence ID" value="JAS06897.1"/>
    <property type="molecule type" value="Transcribed_RNA"/>
</dbReference>
<dbReference type="PROSITE" id="PS50835">
    <property type="entry name" value="IG_LIKE"/>
    <property type="match status" value="1"/>
</dbReference>
<feature type="non-terminal residue" evidence="2">
    <location>
        <position position="1"/>
    </location>
</feature>
<dbReference type="InterPro" id="IPR003599">
    <property type="entry name" value="Ig_sub"/>
</dbReference>
<dbReference type="GO" id="GO:0050808">
    <property type="term" value="P:synapse organization"/>
    <property type="evidence" value="ECO:0007669"/>
    <property type="project" value="TreeGrafter"/>
</dbReference>
<dbReference type="InterPro" id="IPR037448">
    <property type="entry name" value="Zig-8"/>
</dbReference>
<feature type="domain" description="Ig-like" evidence="1">
    <location>
        <begin position="39"/>
        <end position="157"/>
    </location>
</feature>
<name>A0A1B6C055_9HEMI</name>
<accession>A0A1B6C055</accession>
<evidence type="ECO:0000313" key="2">
    <source>
        <dbReference type="EMBL" id="JAS06897.1"/>
    </source>
</evidence>
<dbReference type="AlphaFoldDB" id="A0A1B6C055"/>
<protein>
    <recommendedName>
        <fullName evidence="1">Ig-like domain-containing protein</fullName>
    </recommendedName>
</protein>
<proteinExistence type="predicted"/>
<dbReference type="GO" id="GO:0032589">
    <property type="term" value="C:neuron projection membrane"/>
    <property type="evidence" value="ECO:0007669"/>
    <property type="project" value="TreeGrafter"/>
</dbReference>
<sequence length="198" mass="22206">QLNNAKDSDQGLYECQVNTEPKMKLAIMLTVTDNFIEDPYDVTLADSSNAEATAQILGPREQYVKKGSTITLTCLIQGLPYIDLPGPIHHHAKPDRLVDWIFEGHLLTYQAARGGINLDTERTDSQTWSRLTLTGITQKDEGRYACKPINMRPALVTLIVLEGEHTEAMQRDCSTPLKASYILVLQLIMYIHSVNNHL</sequence>
<gene>
    <name evidence="2" type="ORF">g.32711</name>
</gene>
<reference evidence="2" key="1">
    <citation type="submission" date="2015-12" db="EMBL/GenBank/DDBJ databases">
        <title>De novo transcriptome assembly of four potential Pierce s Disease insect vectors from Arizona vineyards.</title>
        <authorList>
            <person name="Tassone E.E."/>
        </authorList>
    </citation>
    <scope>NUCLEOTIDE SEQUENCE</scope>
</reference>
<dbReference type="SMART" id="SM00409">
    <property type="entry name" value="IG"/>
    <property type="match status" value="1"/>
</dbReference>